<gene>
    <name evidence="7" type="ORF">TSUD_278900</name>
</gene>
<dbReference type="Gene3D" id="3.40.50.1440">
    <property type="entry name" value="Tubulin/FtsZ, GTPase domain"/>
    <property type="match status" value="1"/>
</dbReference>
<feature type="domain" description="Tubulin/FtsZ GTPase" evidence="6">
    <location>
        <begin position="2"/>
        <end position="81"/>
    </location>
</feature>
<keyword evidence="2 5" id="KW-0493">Microtubule</keyword>
<evidence type="ECO:0000256" key="3">
    <source>
        <dbReference type="ARBA" id="ARBA00022741"/>
    </source>
</evidence>
<dbReference type="EMBL" id="DF973654">
    <property type="protein sequence ID" value="GAU37103.1"/>
    <property type="molecule type" value="Genomic_DNA"/>
</dbReference>
<accession>A0A2Z6N561</accession>
<dbReference type="GO" id="GO:0007017">
    <property type="term" value="P:microtubule-based process"/>
    <property type="evidence" value="ECO:0007669"/>
    <property type="project" value="InterPro"/>
</dbReference>
<dbReference type="PROSITE" id="PS00227">
    <property type="entry name" value="TUBULIN"/>
    <property type="match status" value="1"/>
</dbReference>
<organism evidence="7 8">
    <name type="scientific">Trifolium subterraneum</name>
    <name type="common">Subterranean clover</name>
    <dbReference type="NCBI Taxonomy" id="3900"/>
    <lineage>
        <taxon>Eukaryota</taxon>
        <taxon>Viridiplantae</taxon>
        <taxon>Streptophyta</taxon>
        <taxon>Embryophyta</taxon>
        <taxon>Tracheophyta</taxon>
        <taxon>Spermatophyta</taxon>
        <taxon>Magnoliopsida</taxon>
        <taxon>eudicotyledons</taxon>
        <taxon>Gunneridae</taxon>
        <taxon>Pentapetalae</taxon>
        <taxon>rosids</taxon>
        <taxon>fabids</taxon>
        <taxon>Fabales</taxon>
        <taxon>Fabaceae</taxon>
        <taxon>Papilionoideae</taxon>
        <taxon>50 kb inversion clade</taxon>
        <taxon>NPAAA clade</taxon>
        <taxon>Hologalegina</taxon>
        <taxon>IRL clade</taxon>
        <taxon>Trifolieae</taxon>
        <taxon>Trifolium</taxon>
    </lineage>
</organism>
<evidence type="ECO:0000256" key="5">
    <source>
        <dbReference type="RuleBase" id="RU000352"/>
    </source>
</evidence>
<dbReference type="GO" id="GO:0005874">
    <property type="term" value="C:microtubule"/>
    <property type="evidence" value="ECO:0007669"/>
    <property type="project" value="UniProtKB-KW"/>
</dbReference>
<dbReference type="OrthoDB" id="10250004at2759"/>
<keyword evidence="8" id="KW-1185">Reference proteome</keyword>
<proteinExistence type="inferred from homology"/>
<evidence type="ECO:0000256" key="2">
    <source>
        <dbReference type="ARBA" id="ARBA00022701"/>
    </source>
</evidence>
<dbReference type="Pfam" id="PF00091">
    <property type="entry name" value="Tubulin"/>
    <property type="match status" value="1"/>
</dbReference>
<name>A0A2Z6N561_TRISU</name>
<dbReference type="AlphaFoldDB" id="A0A2Z6N561"/>
<dbReference type="GO" id="GO:0005525">
    <property type="term" value="F:GTP binding"/>
    <property type="evidence" value="ECO:0007669"/>
    <property type="project" value="UniProtKB-UniRule"/>
</dbReference>
<keyword evidence="4 5" id="KW-0342">GTP-binding</keyword>
<reference evidence="8" key="1">
    <citation type="journal article" date="2017" name="Front. Plant Sci.">
        <title>Climate Clever Clovers: New Paradigm to Reduce the Environmental Footprint of Ruminants by Breeding Low Methanogenic Forages Utilizing Haplotype Variation.</title>
        <authorList>
            <person name="Kaur P."/>
            <person name="Appels R."/>
            <person name="Bayer P.E."/>
            <person name="Keeble-Gagnere G."/>
            <person name="Wang J."/>
            <person name="Hirakawa H."/>
            <person name="Shirasawa K."/>
            <person name="Vercoe P."/>
            <person name="Stefanova K."/>
            <person name="Durmic Z."/>
            <person name="Nichols P."/>
            <person name="Revell C."/>
            <person name="Isobe S.N."/>
            <person name="Edwards D."/>
            <person name="Erskine W."/>
        </authorList>
    </citation>
    <scope>NUCLEOTIDE SEQUENCE [LARGE SCALE GENOMIC DNA]</scope>
    <source>
        <strain evidence="8">cv. Daliak</strain>
    </source>
</reference>
<keyword evidence="3 5" id="KW-0547">Nucleotide-binding</keyword>
<dbReference type="InterPro" id="IPR003008">
    <property type="entry name" value="Tubulin_FtsZ_GTPase"/>
</dbReference>
<evidence type="ECO:0000256" key="1">
    <source>
        <dbReference type="ARBA" id="ARBA00009636"/>
    </source>
</evidence>
<evidence type="ECO:0000256" key="4">
    <source>
        <dbReference type="ARBA" id="ARBA00023134"/>
    </source>
</evidence>
<dbReference type="InterPro" id="IPR036525">
    <property type="entry name" value="Tubulin/FtsZ_GTPase_sf"/>
</dbReference>
<dbReference type="InterPro" id="IPR000217">
    <property type="entry name" value="Tubulin"/>
</dbReference>
<protein>
    <recommendedName>
        <fullName evidence="6">Tubulin/FtsZ GTPase domain-containing protein</fullName>
    </recommendedName>
</protein>
<dbReference type="InterPro" id="IPR017975">
    <property type="entry name" value="Tubulin_CS"/>
</dbReference>
<dbReference type="SUPFAM" id="SSF52490">
    <property type="entry name" value="Tubulin nucleotide-binding domain-like"/>
    <property type="match status" value="1"/>
</dbReference>
<dbReference type="Proteomes" id="UP000242715">
    <property type="component" value="Unassembled WGS sequence"/>
</dbReference>
<sequence length="85" mass="9416">MIDRKADGNDSIEGFVLCHSIAGGTGSGFILLNNRYSQKLVQTYSVFPNQMETSDVAVQPYNSLLTLKRLTLNADCVVVLESRQY</sequence>
<evidence type="ECO:0000259" key="6">
    <source>
        <dbReference type="Pfam" id="PF00091"/>
    </source>
</evidence>
<comment type="similarity">
    <text evidence="1 5">Belongs to the tubulin family.</text>
</comment>
<evidence type="ECO:0000313" key="7">
    <source>
        <dbReference type="EMBL" id="GAU37103.1"/>
    </source>
</evidence>
<dbReference type="PANTHER" id="PTHR11588">
    <property type="entry name" value="TUBULIN"/>
    <property type="match status" value="1"/>
</dbReference>
<evidence type="ECO:0000313" key="8">
    <source>
        <dbReference type="Proteomes" id="UP000242715"/>
    </source>
</evidence>
<dbReference type="PRINTS" id="PR01161">
    <property type="entry name" value="TUBULIN"/>
</dbReference>